<sequence length="48" mass="5512">MCVRVRVWVRVRACRRACRHVPEFSKVSMGRTTGKGVEGLRPDVRKQG</sequence>
<proteinExistence type="predicted"/>
<evidence type="ECO:0000313" key="1">
    <source>
        <dbReference type="EMBL" id="VCW91222.1"/>
    </source>
</evidence>
<gene>
    <name evidence="1" type="ORF">BN2614_LOCUS1</name>
</gene>
<accession>A0A9X9LTX9</accession>
<protein>
    <submittedName>
        <fullName evidence="1">Uncharacterized protein</fullName>
    </submittedName>
</protein>
<dbReference type="AlphaFoldDB" id="A0A9X9LTX9"/>
<dbReference type="Proteomes" id="UP000269945">
    <property type="component" value="Unassembled WGS sequence"/>
</dbReference>
<organism evidence="1 2">
    <name type="scientific">Gulo gulo</name>
    <name type="common">Wolverine</name>
    <name type="synonym">Gluton</name>
    <dbReference type="NCBI Taxonomy" id="48420"/>
    <lineage>
        <taxon>Eukaryota</taxon>
        <taxon>Metazoa</taxon>
        <taxon>Chordata</taxon>
        <taxon>Craniata</taxon>
        <taxon>Vertebrata</taxon>
        <taxon>Euteleostomi</taxon>
        <taxon>Mammalia</taxon>
        <taxon>Eutheria</taxon>
        <taxon>Laurasiatheria</taxon>
        <taxon>Carnivora</taxon>
        <taxon>Caniformia</taxon>
        <taxon>Musteloidea</taxon>
        <taxon>Mustelidae</taxon>
        <taxon>Guloninae</taxon>
        <taxon>Gulo</taxon>
    </lineage>
</organism>
<evidence type="ECO:0000313" key="2">
    <source>
        <dbReference type="Proteomes" id="UP000269945"/>
    </source>
</evidence>
<name>A0A9X9LTX9_GULGU</name>
<comment type="caution">
    <text evidence="1">The sequence shown here is derived from an EMBL/GenBank/DDBJ whole genome shotgun (WGS) entry which is preliminary data.</text>
</comment>
<dbReference type="EMBL" id="CYRY02017469">
    <property type="protein sequence ID" value="VCW91222.1"/>
    <property type="molecule type" value="Genomic_DNA"/>
</dbReference>
<keyword evidence="2" id="KW-1185">Reference proteome</keyword>
<reference evidence="1 2" key="1">
    <citation type="submission" date="2018-10" db="EMBL/GenBank/DDBJ databases">
        <authorList>
            <person name="Ekblom R."/>
            <person name="Jareborg N."/>
        </authorList>
    </citation>
    <scope>NUCLEOTIDE SEQUENCE [LARGE SCALE GENOMIC DNA]</scope>
    <source>
        <tissue evidence="1">Muscle</tissue>
    </source>
</reference>